<dbReference type="GO" id="GO:0106008">
    <property type="term" value="F:2-oxoglutaramate amidase activity"/>
    <property type="evidence" value="ECO:0007669"/>
    <property type="project" value="TreeGrafter"/>
</dbReference>
<dbReference type="InterPro" id="IPR003010">
    <property type="entry name" value="C-N_Hydrolase"/>
</dbReference>
<evidence type="ECO:0000313" key="8">
    <source>
        <dbReference type="Proteomes" id="UP000028933"/>
    </source>
</evidence>
<dbReference type="HOGENOM" id="CLU_030130_3_7_10"/>
<dbReference type="KEGG" id="eao:BD94_4038"/>
<dbReference type="InterPro" id="IPR036526">
    <property type="entry name" value="C-N_Hydrolase_sf"/>
</dbReference>
<dbReference type="NCBIfam" id="NF007757">
    <property type="entry name" value="PRK10438.1"/>
    <property type="match status" value="1"/>
</dbReference>
<evidence type="ECO:0000259" key="6">
    <source>
        <dbReference type="PROSITE" id="PS50263"/>
    </source>
</evidence>
<dbReference type="FunFam" id="3.60.110.10:FF:000004">
    <property type="entry name" value="Carbon-nitrogen hydrolase"/>
    <property type="match status" value="1"/>
</dbReference>
<dbReference type="Gene3D" id="3.60.110.10">
    <property type="entry name" value="Carbon-nitrogen hydrolase"/>
    <property type="match status" value="1"/>
</dbReference>
<proteinExistence type="inferred from homology"/>
<sequence length="254" mass="29398">MKNLKILGLQHDIQWKNKDKNFEIIEDLLPKEEKPDIFLLPEMFATGFCMDVEEIADQNNEVLIKMKSLAVDNNIAVGGSVAVKEGGKFYNRFYFIEKNGTVHHYDKRHLFSYAKEDQFYTPGTEKVVVEYLGWKICLQVCYDLRFPVFVRNTENYDLILNVASWPSTRIDAWDTLLKARAIENQCYVFGLNRVGNDGNKLQYNGSSHCFFADGSEIALLKDNLIYAELDKDLLIDFRTKFPFLADQDNFSISI</sequence>
<dbReference type="PANTHER" id="PTHR47799">
    <property type="entry name" value="OMEGA-AMIDASE YAFV"/>
    <property type="match status" value="1"/>
</dbReference>
<evidence type="ECO:0000256" key="3">
    <source>
        <dbReference type="ARBA" id="ARBA00039118"/>
    </source>
</evidence>
<dbReference type="EC" id="3.5.1.3" evidence="3"/>
<dbReference type="STRING" id="1338011.BD94_4038"/>
<dbReference type="RefSeq" id="WP_024563876.1">
    <property type="nucleotide sequence ID" value="NZ_CP007547.1"/>
</dbReference>
<reference evidence="7 8" key="1">
    <citation type="journal article" date="2013" name="Lancet">
        <title>First case of E anophelis outbreak in an intensive-care unit.</title>
        <authorList>
            <person name="Teo J."/>
            <person name="Tan S.Y."/>
            <person name="Tay M."/>
            <person name="Ding Y."/>
            <person name="Kjelleberg S."/>
            <person name="Givskov M."/>
            <person name="Lin R.T."/>
            <person name="Yang L."/>
        </authorList>
    </citation>
    <scope>NUCLEOTIDE SEQUENCE [LARGE SCALE GENOMIC DNA]</scope>
    <source>
        <strain evidence="7 8">NUHP1</strain>
    </source>
</reference>
<dbReference type="eggNOG" id="COG0388">
    <property type="taxonomic scope" value="Bacteria"/>
</dbReference>
<name>A0A077EMX6_9FLAO</name>
<evidence type="ECO:0000256" key="1">
    <source>
        <dbReference type="ARBA" id="ARBA00010613"/>
    </source>
</evidence>
<comment type="catalytic activity">
    <reaction evidence="4">
        <text>a monoamide of a dicarboxylate + H2O = a dicarboxylate + NH4(+)</text>
        <dbReference type="Rhea" id="RHEA:11716"/>
        <dbReference type="ChEBI" id="CHEBI:15377"/>
        <dbReference type="ChEBI" id="CHEBI:28938"/>
        <dbReference type="ChEBI" id="CHEBI:28965"/>
        <dbReference type="ChEBI" id="CHEBI:77450"/>
        <dbReference type="EC" id="3.5.1.3"/>
    </reaction>
</comment>
<dbReference type="InterPro" id="IPR052737">
    <property type="entry name" value="Omega-amidase_YafV"/>
</dbReference>
<dbReference type="EMBL" id="CP007547">
    <property type="protein sequence ID" value="AIL47813.1"/>
    <property type="molecule type" value="Genomic_DNA"/>
</dbReference>
<comment type="similarity">
    <text evidence="1">Belongs to the carbon-nitrogen hydrolase superfamily. NIT1/NIT2 family.</text>
</comment>
<organism evidence="7 8">
    <name type="scientific">Elizabethkingia anophelis NUHP1</name>
    <dbReference type="NCBI Taxonomy" id="1338011"/>
    <lineage>
        <taxon>Bacteria</taxon>
        <taxon>Pseudomonadati</taxon>
        <taxon>Bacteroidota</taxon>
        <taxon>Flavobacteriia</taxon>
        <taxon>Flavobacteriales</taxon>
        <taxon>Weeksellaceae</taxon>
        <taxon>Elizabethkingia</taxon>
    </lineage>
</organism>
<dbReference type="GO" id="GO:0050152">
    <property type="term" value="F:omega-amidase activity"/>
    <property type="evidence" value="ECO:0007669"/>
    <property type="project" value="UniProtKB-EC"/>
</dbReference>
<evidence type="ECO:0000256" key="4">
    <source>
        <dbReference type="ARBA" id="ARBA00052904"/>
    </source>
</evidence>
<dbReference type="AlphaFoldDB" id="A0A077EMX6"/>
<accession>A0A077EMX6</accession>
<feature type="domain" description="CN hydrolase" evidence="6">
    <location>
        <begin position="4"/>
        <end position="243"/>
    </location>
</feature>
<dbReference type="PANTHER" id="PTHR47799:SF1">
    <property type="entry name" value="OMEGA-AMIDASE YAFV"/>
    <property type="match status" value="1"/>
</dbReference>
<evidence type="ECO:0000256" key="5">
    <source>
        <dbReference type="ARBA" id="ARBA00072139"/>
    </source>
</evidence>
<gene>
    <name evidence="7" type="ORF">BD94_4038</name>
</gene>
<evidence type="ECO:0000256" key="2">
    <source>
        <dbReference type="ARBA" id="ARBA00022801"/>
    </source>
</evidence>
<dbReference type="SUPFAM" id="SSF56317">
    <property type="entry name" value="Carbon-nitrogen hydrolase"/>
    <property type="match status" value="1"/>
</dbReference>
<dbReference type="PROSITE" id="PS50263">
    <property type="entry name" value="CN_HYDROLASE"/>
    <property type="match status" value="1"/>
</dbReference>
<protein>
    <recommendedName>
        <fullName evidence="5">Omega-amidase YafV</fullName>
        <ecNumber evidence="3">3.5.1.3</ecNumber>
    </recommendedName>
</protein>
<keyword evidence="2" id="KW-0378">Hydrolase</keyword>
<evidence type="ECO:0000313" key="7">
    <source>
        <dbReference type="EMBL" id="AIL47813.1"/>
    </source>
</evidence>
<dbReference type="Proteomes" id="UP000028933">
    <property type="component" value="Chromosome"/>
</dbReference>
<dbReference type="Pfam" id="PF00795">
    <property type="entry name" value="CN_hydrolase"/>
    <property type="match status" value="1"/>
</dbReference>